<dbReference type="PANTHER" id="PTHR30483">
    <property type="entry name" value="LEUCINE-SPECIFIC-BINDING PROTEIN"/>
    <property type="match status" value="1"/>
</dbReference>
<evidence type="ECO:0000256" key="1">
    <source>
        <dbReference type="ARBA" id="ARBA00010062"/>
    </source>
</evidence>
<dbReference type="Proteomes" id="UP000485569">
    <property type="component" value="Unassembled WGS sequence"/>
</dbReference>
<comment type="similarity">
    <text evidence="1">Belongs to the leucine-binding protein family.</text>
</comment>
<reference evidence="4" key="1">
    <citation type="submission" date="2017-02" db="EMBL/GenBank/DDBJ databases">
        <title>Delving into the versatile metabolic prowess of the omnipresent phylum Bacteroidetes.</title>
        <authorList>
            <person name="Nobu M.K."/>
            <person name="Mei R."/>
            <person name="Narihiro T."/>
            <person name="Kuroda K."/>
            <person name="Liu W.-T."/>
        </authorList>
    </citation>
    <scope>NUCLEOTIDE SEQUENCE</scope>
    <source>
        <strain evidence="4">ADurb.Bin276</strain>
    </source>
</reference>
<proteinExistence type="inferred from homology"/>
<dbReference type="InterPro" id="IPR051010">
    <property type="entry name" value="BCAA_transport"/>
</dbReference>
<dbReference type="PANTHER" id="PTHR30483:SF6">
    <property type="entry name" value="PERIPLASMIC BINDING PROTEIN OF ABC TRANSPORTER FOR NATURAL AMINO ACIDS"/>
    <property type="match status" value="1"/>
</dbReference>
<dbReference type="Pfam" id="PF13458">
    <property type="entry name" value="Peripla_BP_6"/>
    <property type="match status" value="1"/>
</dbReference>
<organism evidence="4">
    <name type="scientific">Candidatus Atribacter allofermentans</name>
    <dbReference type="NCBI Taxonomy" id="1852833"/>
    <lineage>
        <taxon>Bacteria</taxon>
        <taxon>Pseudomonadati</taxon>
        <taxon>Atribacterota</taxon>
        <taxon>Atribacteria</taxon>
        <taxon>Atribacterales</taxon>
        <taxon>Atribacteraceae</taxon>
        <taxon>Atribacter</taxon>
    </lineage>
</organism>
<name>A0A1V5SWX4_9BACT</name>
<evidence type="ECO:0000259" key="3">
    <source>
        <dbReference type="Pfam" id="PF13458"/>
    </source>
</evidence>
<dbReference type="InterPro" id="IPR028081">
    <property type="entry name" value="Leu-bd"/>
</dbReference>
<gene>
    <name evidence="4" type="primary">braC_2</name>
    <name evidence="4" type="ORF">BWY41_00912</name>
</gene>
<dbReference type="Gene3D" id="3.40.50.2300">
    <property type="match status" value="2"/>
</dbReference>
<sequence length="415" mass="46182">MKKQWVSFVVVVITFLMCCGLAIAEEDVIKVGIMYSLTGTGAPTGKAQSEGALLAVKEVNEAGGLTIGDKKYQIEAVVRDDETKPDVAVRRYREYIEEGITTLVGGTFAHVSTAINEQALDGSAFVMVTNSIEEAVFRKENKAPYYFTSQGAVDAIGRMTSEYVIQTYKPKYVIACLPDYAYGHGVGVGMKQVYEKYPDIKLEFIWTPVGTPDYTSYILKIIESKPDVVQMGQWGTDGIEILKQAYELGLSKHTKIFYNAIVISIAAGIPPEALNGVTMGMWLYHDLSQIKEKDIETYENAEKIRAAFMKEYGEQPDVMAAYAYIGMKETLRAMEAAQSTDPAKMYQALLGSPDFQSFKGPGTWRPDGRPFYKYAYFVGEGKGTEGRVDQWDFAKITDFFETEVLCLPLAEMGYE</sequence>
<dbReference type="AlphaFoldDB" id="A0A1V5SWX4"/>
<dbReference type="InterPro" id="IPR028082">
    <property type="entry name" value="Peripla_BP_I"/>
</dbReference>
<evidence type="ECO:0000313" key="4">
    <source>
        <dbReference type="EMBL" id="OQA59029.1"/>
    </source>
</evidence>
<keyword evidence="2" id="KW-0732">Signal</keyword>
<dbReference type="EMBL" id="MWBQ01000060">
    <property type="protein sequence ID" value="OQA59029.1"/>
    <property type="molecule type" value="Genomic_DNA"/>
</dbReference>
<evidence type="ECO:0000256" key="2">
    <source>
        <dbReference type="ARBA" id="ARBA00022729"/>
    </source>
</evidence>
<dbReference type="SUPFAM" id="SSF53822">
    <property type="entry name" value="Periplasmic binding protein-like I"/>
    <property type="match status" value="1"/>
</dbReference>
<protein>
    <submittedName>
        <fullName evidence="4">Leucine-, isoleucine-, valine-, threonine-, and alanine-binding protein</fullName>
    </submittedName>
</protein>
<accession>A0A1V5SWX4</accession>
<comment type="caution">
    <text evidence="4">The sequence shown here is derived from an EMBL/GenBank/DDBJ whole genome shotgun (WGS) entry which is preliminary data.</text>
</comment>
<feature type="domain" description="Leucine-binding protein" evidence="3">
    <location>
        <begin position="29"/>
        <end position="374"/>
    </location>
</feature>